<feature type="compositionally biased region" description="Low complexity" evidence="5">
    <location>
        <begin position="1190"/>
        <end position="1213"/>
    </location>
</feature>
<dbReference type="SMART" id="SM00320">
    <property type="entry name" value="WD40"/>
    <property type="match status" value="6"/>
</dbReference>
<dbReference type="InterPro" id="IPR050349">
    <property type="entry name" value="WD_LIS1/nudF_dynein_reg"/>
</dbReference>
<dbReference type="InterPro" id="IPR001680">
    <property type="entry name" value="WD40_rpt"/>
</dbReference>
<dbReference type="InterPro" id="IPR015943">
    <property type="entry name" value="WD40/YVTN_repeat-like_dom_sf"/>
</dbReference>
<feature type="repeat" description="WD" evidence="4">
    <location>
        <begin position="356"/>
        <end position="388"/>
    </location>
</feature>
<dbReference type="PROSITE" id="PS50294">
    <property type="entry name" value="WD_REPEATS_REGION"/>
    <property type="match status" value="4"/>
</dbReference>
<dbReference type="EMBL" id="RSDZ01000010">
    <property type="protein sequence ID" value="RXG49869.1"/>
    <property type="molecule type" value="Genomic_DNA"/>
</dbReference>
<protein>
    <recommendedName>
        <fullName evidence="6">F-box domain-containing protein</fullName>
    </recommendedName>
</protein>
<feature type="compositionally biased region" description="Polar residues" evidence="5">
    <location>
        <begin position="1509"/>
        <end position="1520"/>
    </location>
</feature>
<organism evidence="7 8">
    <name type="scientific">Verticillium dahliae</name>
    <name type="common">Verticillium wilt</name>
    <dbReference type="NCBI Taxonomy" id="27337"/>
    <lineage>
        <taxon>Eukaryota</taxon>
        <taxon>Fungi</taxon>
        <taxon>Dikarya</taxon>
        <taxon>Ascomycota</taxon>
        <taxon>Pezizomycotina</taxon>
        <taxon>Sordariomycetes</taxon>
        <taxon>Hypocreomycetidae</taxon>
        <taxon>Glomerellales</taxon>
        <taxon>Plectosphaerellaceae</taxon>
        <taxon>Verticillium</taxon>
    </lineage>
</organism>
<keyword evidence="2 4" id="KW-0853">WD repeat</keyword>
<feature type="compositionally biased region" description="Polar residues" evidence="5">
    <location>
        <begin position="1236"/>
        <end position="1250"/>
    </location>
</feature>
<evidence type="ECO:0000313" key="7">
    <source>
        <dbReference type="EMBL" id="RXG49869.1"/>
    </source>
</evidence>
<feature type="repeat" description="WD" evidence="4">
    <location>
        <begin position="314"/>
        <end position="355"/>
    </location>
</feature>
<dbReference type="PROSITE" id="PS00678">
    <property type="entry name" value="WD_REPEATS_1"/>
    <property type="match status" value="3"/>
</dbReference>
<evidence type="ECO:0000256" key="2">
    <source>
        <dbReference type="ARBA" id="ARBA00022574"/>
    </source>
</evidence>
<comment type="caution">
    <text evidence="7">The sequence shown here is derived from an EMBL/GenBank/DDBJ whole genome shotgun (WGS) entry which is preliminary data.</text>
</comment>
<feature type="compositionally biased region" description="Acidic residues" evidence="5">
    <location>
        <begin position="404"/>
        <end position="418"/>
    </location>
</feature>
<feature type="domain" description="F-box" evidence="6">
    <location>
        <begin position="697"/>
        <end position="745"/>
    </location>
</feature>
<dbReference type="InterPro" id="IPR019775">
    <property type="entry name" value="WD40_repeat_CS"/>
</dbReference>
<evidence type="ECO:0000256" key="4">
    <source>
        <dbReference type="PROSITE-ProRule" id="PRU00221"/>
    </source>
</evidence>
<feature type="repeat" description="WD" evidence="4">
    <location>
        <begin position="541"/>
        <end position="580"/>
    </location>
</feature>
<feature type="region of interest" description="Disordered" evidence="5">
    <location>
        <begin position="395"/>
        <end position="418"/>
    </location>
</feature>
<dbReference type="InterPro" id="IPR036047">
    <property type="entry name" value="F-box-like_dom_sf"/>
</dbReference>
<accession>A0A444S8Z1</accession>
<dbReference type="PRINTS" id="PR00320">
    <property type="entry name" value="GPROTEINBRPT"/>
</dbReference>
<evidence type="ECO:0000313" key="8">
    <source>
        <dbReference type="Proteomes" id="UP000288725"/>
    </source>
</evidence>
<dbReference type="Pfam" id="PF00400">
    <property type="entry name" value="WD40"/>
    <property type="match status" value="4"/>
</dbReference>
<dbReference type="FunFam" id="2.130.10.10:FF:002118">
    <property type="entry name" value="Mitochondrial division protein 1"/>
    <property type="match status" value="1"/>
</dbReference>
<evidence type="ECO:0000256" key="5">
    <source>
        <dbReference type="SAM" id="MobiDB-lite"/>
    </source>
</evidence>
<evidence type="ECO:0000256" key="3">
    <source>
        <dbReference type="ARBA" id="ARBA00022737"/>
    </source>
</evidence>
<feature type="region of interest" description="Disordered" evidence="5">
    <location>
        <begin position="274"/>
        <end position="295"/>
    </location>
</feature>
<feature type="region of interest" description="Disordered" evidence="5">
    <location>
        <begin position="1126"/>
        <end position="1250"/>
    </location>
</feature>
<evidence type="ECO:0000256" key="1">
    <source>
        <dbReference type="ARBA" id="ARBA00007968"/>
    </source>
</evidence>
<dbReference type="CDD" id="cd22881">
    <property type="entry name" value="Mdv1_N"/>
    <property type="match status" value="1"/>
</dbReference>
<feature type="compositionally biased region" description="Basic residues" evidence="5">
    <location>
        <begin position="286"/>
        <end position="295"/>
    </location>
</feature>
<feature type="compositionally biased region" description="Acidic residues" evidence="5">
    <location>
        <begin position="1169"/>
        <end position="1186"/>
    </location>
</feature>
<dbReference type="PROSITE" id="PS50181">
    <property type="entry name" value="FBOX"/>
    <property type="match status" value="1"/>
</dbReference>
<sequence>MADADHQYGYYDETAPEDDQPIVSTRGLEAFGRKVTTTASHLMGPLSEAGPGNPQYQSAMAEVHKQLKRPTMQRSMFSMARTTPSEMVRAKLSKTEIQHRALTYLPDELLVNIPENDNSYSLFQGFQASFPELTDEGKKHKRRVSRGRKLIDDGKATAGTPQSLHNLKQEKSSMMHELEMLSVRKNMASSEIREIDIKIANLGGMRRIILERLAGLEQDEAILEHDLIDVEGRLEDVQLLVDEAETIAQQTPTREELDLAGDHEDDGFMSQSVYEKIPASPSTPSKSKRPRTVRRKSMPILHEHFEPGTAIREIRAHQDTITALDFDAPFGTMVTSAMDDTVKVWDLNAGRCIGMLEGHTASVRALQVEDNILATGSRDATIRLWDLSKAHYDPQGGQFGKGGEEDDDGIAFENPDDQPVDPPEGSMDDCHLFTLQAHVDEITALHFRGDILVSGSADKTLRHWDLEKGRCIQTLDIMWAATQASATMGDDGPWRQTSRSASSSADFVGAVQVFESALACGTADGMVRLWDLRSGTVHRSLVGHTGPVTCLQFDDVHLVTGSADRSIRIWDLRTGSISDAYAYDHGITSMMFDARRIVSAAGEDVVKVYDKLEGRQWECGAGIVQAEEGKSPAVVEQVRVRDGYMVEELTSWMLELNLARLPVAARPRSFSAPGPFVVMASAATSQCHEGSSPGRKPPGFLDLPIEARNLIFNHCSQADLICLALVSKHFRDLAAAQLYRIFHIVFPDEEDPASDSLIDSLAGGLDTFATSDYNYARWLRDISLDTLSAGEKAESAYKPYLYSTSCGKFLNTLLLITLRKAKSLERFQWNIRVELSRPVYQALHQITTLKHLHLRLQAGPSLFEPPPPLPYPIPTTPQPNPPVNDWHPITFSIPLPPPPPIGLGTGLVSLPYASTPVLPPPMPPAPKVHAPKTKRKPLPANEPATLSGFKKLRSLAVLDIDNLELVSEIKKCVQSSFLTLNKLKLSFSPSLANQSRKPNPNLDHDEDDPDDEFHIVPMGPGQHWDDAAAPVKAFRAQEERKRQDEVLAGVFGIEPVWIDKTQKKMKDRKLKHDPKETRSGAEIFMERLKEVSAKLVAGTEGTEPDDLESREAVLTMIQEAAEKYLQSNEAKAATETAAKTEKDHSTTKPSDEVSTASKPAKPKFKEASPEDIDVEEPIPDEADDNTETNSAPEKAAPPSAPPATANVTPSSSTYTRSPDAPQVSSTRIRETRGKDSTTPQKKINDDPTTMSDYIRSTRGASLHSFSVHLIPVKASVLKASLDLRVLKRLTLLNVGPQTSIWSMLSKENKISPLPLRKIFTDNVSMAFLTCVAQLEEVTELFMLERAENYRPESFAPKTSVNMNNIRRLVLRRHIGTLKRLMIKNDVDSSWDAEEKTVLLMCNRGKQLEELAVGMGIRAMHTFLQHFPGLPKLRALNVVHFRSEDTCPWVMRETRRFLIDNLSHHPELVLEWISIDDDRVERVIRGPFPSDRPDSDKKKKKKKGKGKASVLTSSDPETSSFPELPLNNWDNPSDSDDEDTDVSAQLKLETIPDVHFYDVWDVRIFKKEVMTGRL</sequence>
<feature type="region of interest" description="Disordered" evidence="5">
    <location>
        <begin position="1483"/>
        <end position="1541"/>
    </location>
</feature>
<feature type="repeat" description="WD" evidence="4">
    <location>
        <begin position="435"/>
        <end position="474"/>
    </location>
</feature>
<dbReference type="Proteomes" id="UP000288725">
    <property type="component" value="Chromosome 2"/>
</dbReference>
<dbReference type="InterPro" id="IPR020472">
    <property type="entry name" value="WD40_PAC1"/>
</dbReference>
<dbReference type="CDD" id="cd22143">
    <property type="entry name" value="F-box_ScMDM30-like"/>
    <property type="match status" value="1"/>
</dbReference>
<dbReference type="Gene3D" id="2.130.10.10">
    <property type="entry name" value="YVTN repeat-like/Quinoprotein amine dehydrogenase"/>
    <property type="match status" value="1"/>
</dbReference>
<dbReference type="InterPro" id="IPR001810">
    <property type="entry name" value="F-box_dom"/>
</dbReference>
<comment type="similarity">
    <text evidence="1">Belongs to the WD repeat MET30/SCONB/SCON-2 family.</text>
</comment>
<dbReference type="SUPFAM" id="SSF81383">
    <property type="entry name" value="F-box domain"/>
    <property type="match status" value="1"/>
</dbReference>
<dbReference type="InterPro" id="IPR036322">
    <property type="entry name" value="WD40_repeat_dom_sf"/>
</dbReference>
<feature type="region of interest" description="Disordered" evidence="5">
    <location>
        <begin position="921"/>
        <end position="944"/>
    </location>
</feature>
<reference evidence="7 8" key="1">
    <citation type="submission" date="2018-12" db="EMBL/GenBank/DDBJ databases">
        <title>Genome of Verticillium dahliae isolate Getta Getta.</title>
        <authorList>
            <person name="Gardiner D.M."/>
        </authorList>
    </citation>
    <scope>NUCLEOTIDE SEQUENCE [LARGE SCALE GENOMIC DNA]</scope>
    <source>
        <strain evidence="7 8">Getta Getta</strain>
    </source>
</reference>
<dbReference type="Pfam" id="PF00646">
    <property type="entry name" value="F-box"/>
    <property type="match status" value="1"/>
</dbReference>
<dbReference type="CDD" id="cd00200">
    <property type="entry name" value="WD40"/>
    <property type="match status" value="1"/>
</dbReference>
<evidence type="ECO:0000259" key="6">
    <source>
        <dbReference type="PROSITE" id="PS50181"/>
    </source>
</evidence>
<feature type="repeat" description="WD" evidence="4">
    <location>
        <begin position="518"/>
        <end position="540"/>
    </location>
</feature>
<feature type="compositionally biased region" description="Basic and acidic residues" evidence="5">
    <location>
        <begin position="1138"/>
        <end position="1151"/>
    </location>
</feature>
<feature type="region of interest" description="Disordered" evidence="5">
    <location>
        <begin position="990"/>
        <end position="1011"/>
    </location>
</feature>
<feature type="region of interest" description="Disordered" evidence="5">
    <location>
        <begin position="1"/>
        <end position="20"/>
    </location>
</feature>
<dbReference type="PROSITE" id="PS50082">
    <property type="entry name" value="WD_REPEATS_2"/>
    <property type="match status" value="5"/>
</dbReference>
<proteinExistence type="inferred from homology"/>
<dbReference type="PANTHER" id="PTHR44129">
    <property type="entry name" value="WD REPEAT-CONTAINING PROTEIN POP1"/>
    <property type="match status" value="1"/>
</dbReference>
<gene>
    <name evidence="7" type="ORF">VDGE_00554</name>
</gene>
<dbReference type="Gene3D" id="6.10.280.220">
    <property type="match status" value="1"/>
</dbReference>
<keyword evidence="3" id="KW-0677">Repeat</keyword>
<dbReference type="SUPFAM" id="SSF50978">
    <property type="entry name" value="WD40 repeat-like"/>
    <property type="match status" value="1"/>
</dbReference>
<name>A0A444S8Z1_VERDA</name>